<dbReference type="SUPFAM" id="SSF50494">
    <property type="entry name" value="Trypsin-like serine proteases"/>
    <property type="match status" value="1"/>
</dbReference>
<dbReference type="InterPro" id="IPR002477">
    <property type="entry name" value="Peptidoglycan-bd-like"/>
</dbReference>
<dbReference type="Pfam" id="PF01471">
    <property type="entry name" value="PG_binding_1"/>
    <property type="match status" value="1"/>
</dbReference>
<reference evidence="5" key="1">
    <citation type="journal article" date="2019" name="Int. J. Syst. Evol. Microbiol.">
        <title>The Global Catalogue of Microorganisms (GCM) 10K type strain sequencing project: providing services to taxonomists for standard genome sequencing and annotation.</title>
        <authorList>
            <consortium name="The Broad Institute Genomics Platform"/>
            <consortium name="The Broad Institute Genome Sequencing Center for Infectious Disease"/>
            <person name="Wu L."/>
            <person name="Ma J."/>
        </authorList>
    </citation>
    <scope>NUCLEOTIDE SEQUENCE [LARGE SCALE GENOMIC DNA]</scope>
    <source>
        <strain evidence="5">CGMCC 4.7242</strain>
    </source>
</reference>
<feature type="domain" description="Peptidoglycan binding-like" evidence="3">
    <location>
        <begin position="161"/>
        <end position="213"/>
    </location>
</feature>
<feature type="chain" id="PRO_5045536804" evidence="2">
    <location>
        <begin position="26"/>
        <end position="467"/>
    </location>
</feature>
<gene>
    <name evidence="4" type="ORF">ACFSGJ_11190</name>
</gene>
<proteinExistence type="predicted"/>
<sequence>MFKRLCVALMVAVVSLATSGRPADAQDQAWVQIEARPTLREAEAQARAWAARLDRVNGFRLPSGWYAIALGPFSRPEAEAQLQTLLQGNRVPPDSYIVDGRGFGQRYWPLAAARPGAAPAEPLTRDLPVVEVFPDGTEPPPATDSETVGEALASEGRLDRDARARLQEALQAQGFYGGAVDAAFGPGTRSAMAGWQAAQGHEPTGVLTSQQRAELLATLPPEPIAEPEALQITVLPTPGEETALPDPPGAGPGEETTTETPGTLLPDTGDIAPRRSASGIYLNSRGDVATSLAVVAGCGRVTIDHSHAATVTLEDAALGLAVLRPDQALAPQGSAEFRTRPPAPQVELAAAGYSFGEVMSRPALSFGRLAALENDRRARLTLQLAEGDEGGPVLDESGAVLGMVLPAGTDARLLPQEVAYALPAAALAERLRAAGIPIAESERHSTLDPADLAALAGRITPLVSCWN</sequence>
<evidence type="ECO:0000259" key="3">
    <source>
        <dbReference type="Pfam" id="PF01471"/>
    </source>
</evidence>
<dbReference type="SUPFAM" id="SSF47090">
    <property type="entry name" value="PGBD-like"/>
    <property type="match status" value="1"/>
</dbReference>
<comment type="caution">
    <text evidence="4">The sequence shown here is derived from an EMBL/GenBank/DDBJ whole genome shotgun (WGS) entry which is preliminary data.</text>
</comment>
<organism evidence="4 5">
    <name type="scientific">Halodurantibacterium flavum</name>
    <dbReference type="NCBI Taxonomy" id="1382802"/>
    <lineage>
        <taxon>Bacteria</taxon>
        <taxon>Pseudomonadati</taxon>
        <taxon>Pseudomonadota</taxon>
        <taxon>Alphaproteobacteria</taxon>
        <taxon>Rhodobacterales</taxon>
        <taxon>Paracoccaceae</taxon>
        <taxon>Halodurantibacterium</taxon>
    </lineage>
</organism>
<evidence type="ECO:0000256" key="1">
    <source>
        <dbReference type="SAM" id="MobiDB-lite"/>
    </source>
</evidence>
<accession>A0ABW4S5C4</accession>
<evidence type="ECO:0000313" key="4">
    <source>
        <dbReference type="EMBL" id="MFD1912775.1"/>
    </source>
</evidence>
<dbReference type="InterPro" id="IPR009003">
    <property type="entry name" value="Peptidase_S1_PA"/>
</dbReference>
<dbReference type="InterPro" id="IPR036366">
    <property type="entry name" value="PGBDSf"/>
</dbReference>
<feature type="signal peptide" evidence="2">
    <location>
        <begin position="1"/>
        <end position="25"/>
    </location>
</feature>
<dbReference type="InterPro" id="IPR036365">
    <property type="entry name" value="PGBD-like_sf"/>
</dbReference>
<dbReference type="InterPro" id="IPR043504">
    <property type="entry name" value="Peptidase_S1_PA_chymotrypsin"/>
</dbReference>
<dbReference type="EMBL" id="JBHUGH010000009">
    <property type="protein sequence ID" value="MFD1912775.1"/>
    <property type="molecule type" value="Genomic_DNA"/>
</dbReference>
<dbReference type="Pfam" id="PF13365">
    <property type="entry name" value="Trypsin_2"/>
    <property type="match status" value="1"/>
</dbReference>
<protein>
    <submittedName>
        <fullName evidence="4">Trypsin-like peptidase domain-containing protein</fullName>
    </submittedName>
</protein>
<dbReference type="RefSeq" id="WP_390261555.1">
    <property type="nucleotide sequence ID" value="NZ_JBHUGH010000009.1"/>
</dbReference>
<keyword evidence="2" id="KW-0732">Signal</keyword>
<evidence type="ECO:0000256" key="2">
    <source>
        <dbReference type="SAM" id="SignalP"/>
    </source>
</evidence>
<dbReference type="Proteomes" id="UP001597353">
    <property type="component" value="Unassembled WGS sequence"/>
</dbReference>
<name>A0ABW4S5C4_9RHOB</name>
<dbReference type="Gene3D" id="2.40.10.10">
    <property type="entry name" value="Trypsin-like serine proteases"/>
    <property type="match status" value="2"/>
</dbReference>
<feature type="region of interest" description="Disordered" evidence="1">
    <location>
        <begin position="238"/>
        <end position="271"/>
    </location>
</feature>
<keyword evidence="5" id="KW-1185">Reference proteome</keyword>
<feature type="compositionally biased region" description="Low complexity" evidence="1">
    <location>
        <begin position="253"/>
        <end position="269"/>
    </location>
</feature>
<evidence type="ECO:0000313" key="5">
    <source>
        <dbReference type="Proteomes" id="UP001597353"/>
    </source>
</evidence>
<dbReference type="Gene3D" id="1.10.101.10">
    <property type="entry name" value="PGBD-like superfamily/PGBD"/>
    <property type="match status" value="1"/>
</dbReference>